<organism evidence="3 4">
    <name type="scientific">Alicyclobacillus hesperidum</name>
    <dbReference type="NCBI Taxonomy" id="89784"/>
    <lineage>
        <taxon>Bacteria</taxon>
        <taxon>Bacillati</taxon>
        <taxon>Bacillota</taxon>
        <taxon>Bacilli</taxon>
        <taxon>Bacillales</taxon>
        <taxon>Alicyclobacillaceae</taxon>
        <taxon>Alicyclobacillus</taxon>
    </lineage>
</organism>
<gene>
    <name evidence="3" type="ORF">SAMN04489725_11572</name>
</gene>
<evidence type="ECO:0000256" key="1">
    <source>
        <dbReference type="ARBA" id="ARBA00022676"/>
    </source>
</evidence>
<keyword evidence="1" id="KW-0328">Glycosyltransferase</keyword>
<name>A0A1H2WLC4_9BACL</name>
<evidence type="ECO:0000256" key="2">
    <source>
        <dbReference type="ARBA" id="ARBA00022679"/>
    </source>
</evidence>
<proteinExistence type="predicted"/>
<dbReference type="RefSeq" id="WP_083341267.1">
    <property type="nucleotide sequence ID" value="NZ_FNOJ01000015.1"/>
</dbReference>
<dbReference type="PANTHER" id="PTHR34136:SF1">
    <property type="entry name" value="UDP-N-ACETYL-D-MANNOSAMINURONIC ACID TRANSFERASE"/>
    <property type="match status" value="1"/>
</dbReference>
<dbReference type="NCBIfam" id="TIGR00696">
    <property type="entry name" value="wecG_tagA_cpsF"/>
    <property type="match status" value="1"/>
</dbReference>
<dbReference type="Pfam" id="PF03808">
    <property type="entry name" value="Glyco_tran_WecG"/>
    <property type="match status" value="1"/>
</dbReference>
<evidence type="ECO:0000313" key="3">
    <source>
        <dbReference type="EMBL" id="SDW80809.1"/>
    </source>
</evidence>
<dbReference type="InterPro" id="IPR004629">
    <property type="entry name" value="WecG_TagA_CpsF"/>
</dbReference>
<sequence>MRENDLNQQRRRLFGMWFADMTLEQTANYIVECVRKNVKQTVHTVNVDHLVLREQDEHYRKASDSADLITADGMPIVWFSRLVGRALPERVAGADLVHKLLLLPAEQGLRFFFLGTTTEVCAKAREVAMDANPSVQIVGFASPTPGELRDPEVITSLQAQINESGANVLLVALGAPKQEILIYRWEAHLDTVVNIGVGASLDFLAGKVARAPRWVQRMGIEWLYRLSREPRRMWRRYLIRDSRFVIIALRELFASR</sequence>
<dbReference type="STRING" id="89784.SAMN04489725_11572"/>
<accession>A0A1H2WLC4</accession>
<reference evidence="4" key="1">
    <citation type="submission" date="2016-10" db="EMBL/GenBank/DDBJ databases">
        <authorList>
            <person name="Varghese N."/>
        </authorList>
    </citation>
    <scope>NUCLEOTIDE SEQUENCE [LARGE SCALE GENOMIC DNA]</scope>
    <source>
        <strain evidence="4">DSM 12489</strain>
    </source>
</reference>
<dbReference type="EMBL" id="FNOJ01000015">
    <property type="protein sequence ID" value="SDW80809.1"/>
    <property type="molecule type" value="Genomic_DNA"/>
</dbReference>
<keyword evidence="4" id="KW-1185">Reference proteome</keyword>
<dbReference type="AlphaFoldDB" id="A0A1H2WLC4"/>
<dbReference type="GO" id="GO:0016758">
    <property type="term" value="F:hexosyltransferase activity"/>
    <property type="evidence" value="ECO:0007669"/>
    <property type="project" value="TreeGrafter"/>
</dbReference>
<dbReference type="Proteomes" id="UP000182589">
    <property type="component" value="Unassembled WGS sequence"/>
</dbReference>
<dbReference type="CDD" id="cd06533">
    <property type="entry name" value="Glyco_transf_WecG_TagA"/>
    <property type="match status" value="1"/>
</dbReference>
<keyword evidence="2 3" id="KW-0808">Transferase</keyword>
<evidence type="ECO:0000313" key="4">
    <source>
        <dbReference type="Proteomes" id="UP000182589"/>
    </source>
</evidence>
<protein>
    <submittedName>
        <fullName evidence="3">N-acetylmannosaminyltransferase</fullName>
    </submittedName>
</protein>
<dbReference type="PANTHER" id="PTHR34136">
    <property type="match status" value="1"/>
</dbReference>